<evidence type="ECO:0000313" key="2">
    <source>
        <dbReference type="EMBL" id="VBB87373.1"/>
    </source>
</evidence>
<dbReference type="PANTHER" id="PTHR36181:SF1">
    <property type="entry name" value="LAGLIDADG ENDONUCLEASE"/>
    <property type="match status" value="1"/>
</dbReference>
<proteinExistence type="predicted"/>
<sequence>KFIEIVPGLNLENCWELWLYTTQSAGNLSSLYFLGIFRGYTSDFIFCNSSSVSLKKVLRSRSTRSSYNTYGLRNYTNKALIVNGSITQFAYYIAGLIEGDGTIHVPKSERSNKGKLNYPSIQIVFHLKDLPLALLIQKELGHGSISRKKGLNAYIYTVNSIEGVMLFINLLNGKMKTNKIFALHKLIDWYNEYRGTYIEKKGFNTETILSNAWLSGFIESDGHFSLRSTESGKYPKIECKFELSQKQKNGNKDNLFFLEEIAISLYSVVKSIRMDSKNPQYRIRTTNLKANLAVVDYLTKYPLFGTKLLDFNDWAKVVGVFATVKKGPFKHKENMDYVKQIKSNMNDKRTVFVWDHLQNFYKLNN</sequence>
<dbReference type="InterPro" id="IPR027434">
    <property type="entry name" value="Homing_endonucl"/>
</dbReference>
<dbReference type="SUPFAM" id="SSF55608">
    <property type="entry name" value="Homing endonucleases"/>
    <property type="match status" value="2"/>
</dbReference>
<dbReference type="Gene3D" id="3.10.28.10">
    <property type="entry name" value="Homing endonucleases"/>
    <property type="match status" value="2"/>
</dbReference>
<protein>
    <submittedName>
        <fullName evidence="2">Dod COI i7 grp IB protein a</fullName>
    </submittedName>
</protein>
<feature type="non-terminal residue" evidence="2">
    <location>
        <position position="1"/>
    </location>
</feature>
<keyword evidence="3" id="KW-1185">Reference proteome</keyword>
<dbReference type="Pfam" id="PF00961">
    <property type="entry name" value="LAGLIDADG_1"/>
    <property type="match status" value="2"/>
</dbReference>
<organism evidence="2 3">
    <name type="scientific">Podospora comata</name>
    <dbReference type="NCBI Taxonomy" id="48703"/>
    <lineage>
        <taxon>Eukaryota</taxon>
        <taxon>Fungi</taxon>
        <taxon>Dikarya</taxon>
        <taxon>Ascomycota</taxon>
        <taxon>Pezizomycotina</taxon>
        <taxon>Sordariomycetes</taxon>
        <taxon>Sordariomycetidae</taxon>
        <taxon>Sordariales</taxon>
        <taxon>Podosporaceae</taxon>
        <taxon>Podospora</taxon>
    </lineage>
</organism>
<dbReference type="Proteomes" id="UP000280685">
    <property type="component" value="Mitochondrion MT"/>
</dbReference>
<evidence type="ECO:0000313" key="3">
    <source>
        <dbReference type="Proteomes" id="UP000280685"/>
    </source>
</evidence>
<gene>
    <name evidence="2" type="ORF">PAMITO_ORF365</name>
</gene>
<dbReference type="InterPro" id="IPR051289">
    <property type="entry name" value="LAGLIDADG_Endonuclease"/>
</dbReference>
<evidence type="ECO:0000259" key="1">
    <source>
        <dbReference type="Pfam" id="PF00961"/>
    </source>
</evidence>
<dbReference type="EMBL" id="LR026971">
    <property type="protein sequence ID" value="VBB87373.1"/>
    <property type="molecule type" value="Genomic_DNA"/>
</dbReference>
<reference evidence="2" key="1">
    <citation type="submission" date="2018-02" db="EMBL/GenBank/DDBJ databases">
        <authorList>
            <person name="Silar P."/>
        </authorList>
    </citation>
    <scope>NUCLEOTIDE SEQUENCE [LARGE SCALE GENOMIC DNA]</scope>
    <source>
        <strain evidence="2">T</strain>
    </source>
</reference>
<dbReference type="InterPro" id="IPR004860">
    <property type="entry name" value="LAGLIDADG_dom"/>
</dbReference>
<feature type="domain" description="Homing endonuclease LAGLIDADG" evidence="1">
    <location>
        <begin position="214"/>
        <end position="318"/>
    </location>
</feature>
<geneLocation type="mitochondrion" evidence="2"/>
<accession>A0ABY6SMF6</accession>
<dbReference type="PANTHER" id="PTHR36181">
    <property type="entry name" value="INTRON-ENCODED ENDONUCLEASE AI3-RELATED"/>
    <property type="match status" value="1"/>
</dbReference>
<feature type="domain" description="Homing endonuclease LAGLIDADG" evidence="1">
    <location>
        <begin position="93"/>
        <end position="189"/>
    </location>
</feature>
<name>A0ABY6SMF6_PODCO</name>
<keyword evidence="2" id="KW-0496">Mitochondrion</keyword>